<dbReference type="Gene3D" id="3.60.10.10">
    <property type="entry name" value="Endonuclease/exonuclease/phosphatase"/>
    <property type="match status" value="1"/>
</dbReference>
<dbReference type="PANTHER" id="PTHR16320">
    <property type="entry name" value="SPHINGOMYELINASE FAMILY MEMBER"/>
    <property type="match status" value="1"/>
</dbReference>
<name>A0A0L0H4C8_SPIPD</name>
<dbReference type="EMBL" id="KQ257469">
    <property type="protein sequence ID" value="KNC96360.1"/>
    <property type="molecule type" value="Genomic_DNA"/>
</dbReference>
<evidence type="ECO:0000256" key="1">
    <source>
        <dbReference type="ARBA" id="ARBA00006335"/>
    </source>
</evidence>
<organism evidence="3 4">
    <name type="scientific">Spizellomyces punctatus (strain DAOM BR117)</name>
    <dbReference type="NCBI Taxonomy" id="645134"/>
    <lineage>
        <taxon>Eukaryota</taxon>
        <taxon>Fungi</taxon>
        <taxon>Fungi incertae sedis</taxon>
        <taxon>Chytridiomycota</taxon>
        <taxon>Chytridiomycota incertae sedis</taxon>
        <taxon>Chytridiomycetes</taxon>
        <taxon>Spizellomycetales</taxon>
        <taxon>Spizellomycetaceae</taxon>
        <taxon>Spizellomyces</taxon>
    </lineage>
</organism>
<dbReference type="OrthoDB" id="2112378at2759"/>
<dbReference type="Proteomes" id="UP000053201">
    <property type="component" value="Unassembled WGS sequence"/>
</dbReference>
<dbReference type="InterPro" id="IPR036691">
    <property type="entry name" value="Endo/exonu/phosph_ase_sf"/>
</dbReference>
<dbReference type="SUPFAM" id="SSF56219">
    <property type="entry name" value="DNase I-like"/>
    <property type="match status" value="1"/>
</dbReference>
<dbReference type="Pfam" id="PF03372">
    <property type="entry name" value="Exo_endo_phos"/>
    <property type="match status" value="1"/>
</dbReference>
<dbReference type="RefSeq" id="XP_016604400.1">
    <property type="nucleotide sequence ID" value="XM_016756419.1"/>
</dbReference>
<comment type="similarity">
    <text evidence="1">Belongs to the neutral sphingomyelinase family.</text>
</comment>
<dbReference type="VEuPathDB" id="FungiDB:SPPG_08260"/>
<evidence type="ECO:0000259" key="2">
    <source>
        <dbReference type="Pfam" id="PF03372"/>
    </source>
</evidence>
<dbReference type="GeneID" id="27691433"/>
<dbReference type="InterPro" id="IPR005135">
    <property type="entry name" value="Endo/exonuclease/phosphatase"/>
</dbReference>
<feature type="domain" description="Endonuclease/exonuclease/phosphatase" evidence="2">
    <location>
        <begin position="48"/>
        <end position="283"/>
    </location>
</feature>
<reference evidence="3 4" key="1">
    <citation type="submission" date="2009-08" db="EMBL/GenBank/DDBJ databases">
        <title>The Genome Sequence of Spizellomyces punctatus strain DAOM BR117.</title>
        <authorList>
            <consortium name="The Broad Institute Genome Sequencing Platform"/>
            <person name="Russ C."/>
            <person name="Cuomo C."/>
            <person name="Shea T."/>
            <person name="Young S.K."/>
            <person name="Zeng Q."/>
            <person name="Koehrsen M."/>
            <person name="Haas B."/>
            <person name="Borodovsky M."/>
            <person name="Guigo R."/>
            <person name="Alvarado L."/>
            <person name="Berlin A."/>
            <person name="Bochicchio J."/>
            <person name="Borenstein D."/>
            <person name="Chapman S."/>
            <person name="Chen Z."/>
            <person name="Engels R."/>
            <person name="Freedman E."/>
            <person name="Gellesch M."/>
            <person name="Goldberg J."/>
            <person name="Griggs A."/>
            <person name="Gujja S."/>
            <person name="Heiman D."/>
            <person name="Hepburn T."/>
            <person name="Howarth C."/>
            <person name="Jen D."/>
            <person name="Larson L."/>
            <person name="Lewis B."/>
            <person name="Mehta T."/>
            <person name="Park D."/>
            <person name="Pearson M."/>
            <person name="Roberts A."/>
            <person name="Saif S."/>
            <person name="Shenoy N."/>
            <person name="Sisk P."/>
            <person name="Stolte C."/>
            <person name="Sykes S."/>
            <person name="Thomson T."/>
            <person name="Walk T."/>
            <person name="White J."/>
            <person name="Yandava C."/>
            <person name="Burger G."/>
            <person name="Gray M.W."/>
            <person name="Holland P.W.H."/>
            <person name="King N."/>
            <person name="Lang F.B.F."/>
            <person name="Roger A.J."/>
            <person name="Ruiz-Trillo I."/>
            <person name="Lander E."/>
            <person name="Nusbaum C."/>
        </authorList>
    </citation>
    <scope>NUCLEOTIDE SEQUENCE [LARGE SCALE GENOMIC DNA]</scope>
    <source>
        <strain evidence="3 4">DAOM BR117</strain>
    </source>
</reference>
<accession>A0A0L0H4C8</accession>
<dbReference type="GO" id="GO:0004767">
    <property type="term" value="F:sphingomyelin phosphodiesterase activity"/>
    <property type="evidence" value="ECO:0007669"/>
    <property type="project" value="InterPro"/>
</dbReference>
<gene>
    <name evidence="3" type="ORF">SPPG_08260</name>
</gene>
<dbReference type="InParanoid" id="A0A0L0H4C8"/>
<keyword evidence="4" id="KW-1185">Reference proteome</keyword>
<proteinExistence type="inferred from homology"/>
<evidence type="ECO:0000313" key="3">
    <source>
        <dbReference type="EMBL" id="KNC96360.1"/>
    </source>
</evidence>
<protein>
    <recommendedName>
        <fullName evidence="2">Endonuclease/exonuclease/phosphatase domain-containing protein</fullName>
    </recommendedName>
</protein>
<dbReference type="InterPro" id="IPR038772">
    <property type="entry name" value="Sph/SMPD2-like"/>
</dbReference>
<sequence length="310" mass="34998">MAFYKRAKLPRSDSAETIVSGVDHLTVYTHNTACLPVDPAYHQNITRLTSFQQSIEESTYDIVALQEIFETIHPPSAELMSQELHHSITGRIRVIMKTFKKNGLGTTKHKRRRLSSFHSIGTRFNKQFFRRIDGGLLTYSRWDLCTKGRERSRFVPFKVQTDPMERGMLLSVVQVPGHSPILHINTHLSPDYHPESQRIRTLQILEIIHEVSTRYAALSSRIILTGDLNIDLHGPQKNQLDLLMAGLQLTTLNESRLPPVTFVGNEKDTHAAVLDYVLVSEALGEIVDLRAVDGAMFGDHVPMVATVALK</sequence>
<evidence type="ECO:0000313" key="4">
    <source>
        <dbReference type="Proteomes" id="UP000053201"/>
    </source>
</evidence>
<dbReference type="AlphaFoldDB" id="A0A0L0H4C8"/>
<dbReference type="PANTHER" id="PTHR16320:SF23">
    <property type="entry name" value="SPHINGOMYELINASE C 1"/>
    <property type="match status" value="1"/>
</dbReference>